<proteinExistence type="predicted"/>
<comment type="caution">
    <text evidence="1">The sequence shown here is derived from an EMBL/GenBank/DDBJ whole genome shotgun (WGS) entry which is preliminary data.</text>
</comment>
<evidence type="ECO:0000313" key="1">
    <source>
        <dbReference type="EMBL" id="KAG4305764.1"/>
    </source>
</evidence>
<accession>A0ACB7CIR8</accession>
<evidence type="ECO:0000313" key="2">
    <source>
        <dbReference type="Proteomes" id="UP000768646"/>
    </source>
</evidence>
<protein>
    <submittedName>
        <fullName evidence="1">Uncharacterized protein</fullName>
    </submittedName>
</protein>
<dbReference type="EMBL" id="JABTEG010000002">
    <property type="protein sequence ID" value="KAG4305764.1"/>
    <property type="molecule type" value="Genomic_DNA"/>
</dbReference>
<reference evidence="1 2" key="1">
    <citation type="journal article" date="2021" name="Commun. Biol.">
        <title>Genomic insights into the host specific adaptation of the Pneumocystis genus.</title>
        <authorList>
            <person name="Cisse O.H."/>
            <person name="Ma L."/>
            <person name="Dekker J.P."/>
            <person name="Khil P.P."/>
            <person name="Youn J.-H."/>
            <person name="Brenchley J.M."/>
            <person name="Blair R."/>
            <person name="Pahar B."/>
            <person name="Chabe M."/>
            <person name="Van Rompay K.K.A."/>
            <person name="Keesler R."/>
            <person name="Sukura A."/>
            <person name="Hirsch V."/>
            <person name="Kutty G."/>
            <person name="Liu Y."/>
            <person name="Peng L."/>
            <person name="Chen J."/>
            <person name="Song J."/>
            <person name="Weissenbacher-Lang C."/>
            <person name="Xu J."/>
            <person name="Upham N.S."/>
            <person name="Stajich J.E."/>
            <person name="Cuomo C.A."/>
            <person name="Cushion M.T."/>
            <person name="Kovacs J.A."/>
        </authorList>
    </citation>
    <scope>NUCLEOTIDE SEQUENCE [LARGE SCALE GENOMIC DNA]</scope>
    <source>
        <strain evidence="1 2">RABM</strain>
    </source>
</reference>
<keyword evidence="2" id="KW-1185">Reference proteome</keyword>
<name>A0ACB7CIR8_9ASCO</name>
<sequence length="426" mass="49151">MKIYSKEEEEEHYRIIIHSGLKSGIIALGISTLGSFILNKKWSKFRQLPFPIKSFFVSSIATTALVFATDNASRKYQDNKYGSPNSVEPVKELNWKNALLKWGSENKWKIIGGSWVLGMAGSISLLWKDKYLTKAQKLVQARMYAQGITLLILLISAGMSIDSNQIFVPNRNPKNITYDNKKESDDITLQIRFYKMKNIPGNMQRCEILGPFSLLVQGILGTLILFSLLIKRYWEFPRRSFKIWFFDVSKQIIGAGVVHILNVIISDVIGFNEKEKRFSNPCVWYLLNIMIDTTLGVPILWLALRTIGKICIFMGCHGTKSGDYDGDPPRIAWWWKQMLIYILCLIFMKISIIPILKIPVLDNIANWLLSWTISQEKLQIFFTMFLIPLIMNILQYWIIDTIIAKKQKHIVLESKKMNDRPLIVSK</sequence>
<gene>
    <name evidence="1" type="ORF">PORY_000674</name>
</gene>
<organism evidence="1 2">
    <name type="scientific">Pneumocystis oryctolagi</name>
    <dbReference type="NCBI Taxonomy" id="42067"/>
    <lineage>
        <taxon>Eukaryota</taxon>
        <taxon>Fungi</taxon>
        <taxon>Dikarya</taxon>
        <taxon>Ascomycota</taxon>
        <taxon>Taphrinomycotina</taxon>
        <taxon>Pneumocystomycetes</taxon>
        <taxon>Pneumocystaceae</taxon>
        <taxon>Pneumocystis</taxon>
    </lineage>
</organism>
<dbReference type="Proteomes" id="UP000768646">
    <property type="component" value="Unassembled WGS sequence"/>
</dbReference>